<proteinExistence type="inferred from homology"/>
<evidence type="ECO:0000313" key="8">
    <source>
        <dbReference type="Proteomes" id="UP001305647"/>
    </source>
</evidence>
<feature type="region of interest" description="Disordered" evidence="6">
    <location>
        <begin position="476"/>
        <end position="510"/>
    </location>
</feature>
<evidence type="ECO:0000313" key="7">
    <source>
        <dbReference type="EMBL" id="KAK4098669.1"/>
    </source>
</evidence>
<dbReference type="PANTHER" id="PTHR24304">
    <property type="entry name" value="CYTOCHROME P450 FAMILY 7"/>
    <property type="match status" value="1"/>
</dbReference>
<name>A0AAN6SZM8_9PEZI</name>
<protein>
    <submittedName>
        <fullName evidence="7">Cytochrome P450</fullName>
    </submittedName>
</protein>
<dbReference type="GO" id="GO:0016705">
    <property type="term" value="F:oxidoreductase activity, acting on paired donors, with incorporation or reduction of molecular oxygen"/>
    <property type="evidence" value="ECO:0007669"/>
    <property type="project" value="InterPro"/>
</dbReference>
<dbReference type="Pfam" id="PF00067">
    <property type="entry name" value="p450"/>
    <property type="match status" value="2"/>
</dbReference>
<evidence type="ECO:0000256" key="3">
    <source>
        <dbReference type="ARBA" id="ARBA00022723"/>
    </source>
</evidence>
<keyword evidence="8" id="KW-1185">Reference proteome</keyword>
<dbReference type="GO" id="GO:0008395">
    <property type="term" value="F:steroid hydroxylase activity"/>
    <property type="evidence" value="ECO:0007669"/>
    <property type="project" value="TreeGrafter"/>
</dbReference>
<comment type="caution">
    <text evidence="7">The sequence shown here is derived from an EMBL/GenBank/DDBJ whole genome shotgun (WGS) entry which is preliminary data.</text>
</comment>
<gene>
    <name evidence="7" type="ORF">N658DRAFT_213228</name>
</gene>
<feature type="compositionally biased region" description="Basic and acidic residues" evidence="6">
    <location>
        <begin position="497"/>
        <end position="509"/>
    </location>
</feature>
<reference evidence="7" key="1">
    <citation type="journal article" date="2023" name="Mol. Phylogenet. Evol.">
        <title>Genome-scale phylogeny and comparative genomics of the fungal order Sordariales.</title>
        <authorList>
            <person name="Hensen N."/>
            <person name="Bonometti L."/>
            <person name="Westerberg I."/>
            <person name="Brannstrom I.O."/>
            <person name="Guillou S."/>
            <person name="Cros-Aarteil S."/>
            <person name="Calhoun S."/>
            <person name="Haridas S."/>
            <person name="Kuo A."/>
            <person name="Mondo S."/>
            <person name="Pangilinan J."/>
            <person name="Riley R."/>
            <person name="LaButti K."/>
            <person name="Andreopoulos B."/>
            <person name="Lipzen A."/>
            <person name="Chen C."/>
            <person name="Yan M."/>
            <person name="Daum C."/>
            <person name="Ng V."/>
            <person name="Clum A."/>
            <person name="Steindorff A."/>
            <person name="Ohm R.A."/>
            <person name="Martin F."/>
            <person name="Silar P."/>
            <person name="Natvig D.O."/>
            <person name="Lalanne C."/>
            <person name="Gautier V."/>
            <person name="Ament-Velasquez S.L."/>
            <person name="Kruys A."/>
            <person name="Hutchinson M.I."/>
            <person name="Powell A.J."/>
            <person name="Barry K."/>
            <person name="Miller A.N."/>
            <person name="Grigoriev I.V."/>
            <person name="Debuchy R."/>
            <person name="Gladieux P."/>
            <person name="Hiltunen Thoren M."/>
            <person name="Johannesson H."/>
        </authorList>
    </citation>
    <scope>NUCLEOTIDE SEQUENCE</scope>
    <source>
        <strain evidence="7">CBS 757.83</strain>
    </source>
</reference>
<comment type="cofactor">
    <cofactor evidence="5">
        <name>heme</name>
        <dbReference type="ChEBI" id="CHEBI:30413"/>
    </cofactor>
</comment>
<dbReference type="AlphaFoldDB" id="A0AAN6SZM8"/>
<evidence type="ECO:0000256" key="6">
    <source>
        <dbReference type="SAM" id="MobiDB-lite"/>
    </source>
</evidence>
<organism evidence="7 8">
    <name type="scientific">Parathielavia hyrcaniae</name>
    <dbReference type="NCBI Taxonomy" id="113614"/>
    <lineage>
        <taxon>Eukaryota</taxon>
        <taxon>Fungi</taxon>
        <taxon>Dikarya</taxon>
        <taxon>Ascomycota</taxon>
        <taxon>Pezizomycotina</taxon>
        <taxon>Sordariomycetes</taxon>
        <taxon>Sordariomycetidae</taxon>
        <taxon>Sordariales</taxon>
        <taxon>Chaetomiaceae</taxon>
        <taxon>Parathielavia</taxon>
    </lineage>
</organism>
<evidence type="ECO:0000256" key="1">
    <source>
        <dbReference type="ARBA" id="ARBA00010617"/>
    </source>
</evidence>
<dbReference type="GO" id="GO:0005506">
    <property type="term" value="F:iron ion binding"/>
    <property type="evidence" value="ECO:0007669"/>
    <property type="project" value="InterPro"/>
</dbReference>
<dbReference type="PRINTS" id="PR00463">
    <property type="entry name" value="EP450I"/>
</dbReference>
<dbReference type="SUPFAM" id="SSF48264">
    <property type="entry name" value="Cytochrome P450"/>
    <property type="match status" value="1"/>
</dbReference>
<dbReference type="InterPro" id="IPR050529">
    <property type="entry name" value="CYP450_sterol_14alpha_dmase"/>
</dbReference>
<keyword evidence="2 5" id="KW-0349">Heme</keyword>
<evidence type="ECO:0000256" key="2">
    <source>
        <dbReference type="ARBA" id="ARBA00022617"/>
    </source>
</evidence>
<sequence>MGLQVLVEPLFGGALTGGESWNGRPIVSAAIALLLPLIFTYALTTLNASRATSRGKGDPPSVPYAVPVAGNTFQFAYDTEGFISRTLRRFGRMPFRLKIGLENMYYIPYGEPAQAMFRHARDLSMKPIIIVAMRDQFGMKPADVAVYERDGSGDTAKPLDGWEHMNPAHRVFYHQHHDLNAHLSGAALDALMTRFKTNYTSQLATTDQVGEQWTELPDMYAFLRDHMFRASCRAMLGERLLELCPDFSRDFWEFDKHLLTYLRRTPRWMAARAYAARDQVLASLKEWYTHARSQLDYRDPALAGVDYEPIWGARLIRTRAEKFDKAGFSLDGCVSMDLGFLWAGTANVIPATLWVLLNVLLSENLTGRVMAEFEECLDEVTGLFDVAALCSKPLLNGIYLESLRYCAATTSARNPVADDFKLCGWSIPRDALMMSIVWFGAHDTDFWNTGRILPDGKPEHPVDSFWAERFLEYPDDPTSGPARKPDHTLYTSSSSYKKQEKTAQDDKTAKPISHTAALQCHFYPYGGGSRICPGRHLAKQELLVAVAVMMREFEIELLDPASARCAKPDMKVFPTGAMGPDRKLPIRIRRRRR</sequence>
<keyword evidence="3 5" id="KW-0479">Metal-binding</keyword>
<dbReference type="PANTHER" id="PTHR24304:SF2">
    <property type="entry name" value="24-HYDROXYCHOLESTEROL 7-ALPHA-HYDROXYLASE"/>
    <property type="match status" value="1"/>
</dbReference>
<dbReference type="CDD" id="cd11040">
    <property type="entry name" value="CYP7_CYP8-like"/>
    <property type="match status" value="1"/>
</dbReference>
<comment type="similarity">
    <text evidence="1">Belongs to the cytochrome P450 family.</text>
</comment>
<dbReference type="GO" id="GO:0020037">
    <property type="term" value="F:heme binding"/>
    <property type="evidence" value="ECO:0007669"/>
    <property type="project" value="InterPro"/>
</dbReference>
<reference evidence="7" key="2">
    <citation type="submission" date="2023-05" db="EMBL/GenBank/DDBJ databases">
        <authorList>
            <consortium name="Lawrence Berkeley National Laboratory"/>
            <person name="Steindorff A."/>
            <person name="Hensen N."/>
            <person name="Bonometti L."/>
            <person name="Westerberg I."/>
            <person name="Brannstrom I.O."/>
            <person name="Guillou S."/>
            <person name="Cros-Aarteil S."/>
            <person name="Calhoun S."/>
            <person name="Haridas S."/>
            <person name="Kuo A."/>
            <person name="Mondo S."/>
            <person name="Pangilinan J."/>
            <person name="Riley R."/>
            <person name="Labutti K."/>
            <person name="Andreopoulos B."/>
            <person name="Lipzen A."/>
            <person name="Chen C."/>
            <person name="Yanf M."/>
            <person name="Daum C."/>
            <person name="Ng V."/>
            <person name="Clum A."/>
            <person name="Ohm R."/>
            <person name="Martin F."/>
            <person name="Silar P."/>
            <person name="Natvig D."/>
            <person name="Lalanne C."/>
            <person name="Gautier V."/>
            <person name="Ament-Velasquez S.L."/>
            <person name="Kruys A."/>
            <person name="Hutchinson M.I."/>
            <person name="Powell A.J."/>
            <person name="Barry K."/>
            <person name="Miller A.N."/>
            <person name="Grigoriev I.V."/>
            <person name="Debuchy R."/>
            <person name="Gladieux P."/>
            <person name="Thoren M.H."/>
            <person name="Johannesson H."/>
        </authorList>
    </citation>
    <scope>NUCLEOTIDE SEQUENCE</scope>
    <source>
        <strain evidence="7">CBS 757.83</strain>
    </source>
</reference>
<keyword evidence="4 5" id="KW-0408">Iron</keyword>
<evidence type="ECO:0000256" key="5">
    <source>
        <dbReference type="PIRSR" id="PIRSR602401-1"/>
    </source>
</evidence>
<accession>A0AAN6SZM8</accession>
<dbReference type="InterPro" id="IPR001128">
    <property type="entry name" value="Cyt_P450"/>
</dbReference>
<dbReference type="Proteomes" id="UP001305647">
    <property type="component" value="Unassembled WGS sequence"/>
</dbReference>
<dbReference type="InterPro" id="IPR036396">
    <property type="entry name" value="Cyt_P450_sf"/>
</dbReference>
<feature type="binding site" description="axial binding residue" evidence="5">
    <location>
        <position position="532"/>
    </location>
    <ligand>
        <name>heme</name>
        <dbReference type="ChEBI" id="CHEBI:30413"/>
    </ligand>
    <ligandPart>
        <name>Fe</name>
        <dbReference type="ChEBI" id="CHEBI:18248"/>
    </ligandPart>
</feature>
<dbReference type="EMBL" id="MU863656">
    <property type="protein sequence ID" value="KAK4098669.1"/>
    <property type="molecule type" value="Genomic_DNA"/>
</dbReference>
<evidence type="ECO:0000256" key="4">
    <source>
        <dbReference type="ARBA" id="ARBA00023004"/>
    </source>
</evidence>
<dbReference type="Gene3D" id="1.10.630.10">
    <property type="entry name" value="Cytochrome P450"/>
    <property type="match status" value="1"/>
</dbReference>
<dbReference type="InterPro" id="IPR002401">
    <property type="entry name" value="Cyt_P450_E_grp-I"/>
</dbReference>